<dbReference type="Proteomes" id="UP000248198">
    <property type="component" value="Unassembled WGS sequence"/>
</dbReference>
<dbReference type="PANTHER" id="PTHR38045:SF1">
    <property type="entry name" value="HEPARINASE II_III-LIKE PROTEIN"/>
    <property type="match status" value="1"/>
</dbReference>
<dbReference type="Gene3D" id="2.70.98.70">
    <property type="match status" value="1"/>
</dbReference>
<dbReference type="Pfam" id="PF07940">
    <property type="entry name" value="Hepar_II_III_C"/>
    <property type="match status" value="1"/>
</dbReference>
<comment type="subcellular location">
    <subcellularLocation>
        <location evidence="1">Cell envelope</location>
    </subcellularLocation>
</comment>
<accession>A0A318UGC4</accession>
<dbReference type="GO" id="GO:0016829">
    <property type="term" value="F:lyase activity"/>
    <property type="evidence" value="ECO:0007669"/>
    <property type="project" value="InterPro"/>
</dbReference>
<dbReference type="EMBL" id="QKLU01000003">
    <property type="protein sequence ID" value="PYF75161.1"/>
    <property type="molecule type" value="Genomic_DNA"/>
</dbReference>
<evidence type="ECO:0000313" key="5">
    <source>
        <dbReference type="Proteomes" id="UP000248198"/>
    </source>
</evidence>
<dbReference type="OrthoDB" id="175534at2"/>
<protein>
    <submittedName>
        <fullName evidence="4">Uncharacterized protein DUF4962</fullName>
    </submittedName>
</protein>
<evidence type="ECO:0000259" key="2">
    <source>
        <dbReference type="Pfam" id="PF07940"/>
    </source>
</evidence>
<keyword evidence="5" id="KW-1185">Reference proteome</keyword>
<sequence>MKTISFFKTLSLLMLLSIGWVSAQVVLPKGTEKLPAHPRLLCLAGQEKEILANIDTDPSWKKIHESILKDCQAMLDRPPMQKVKIGRRLLSVSRECLRRIFYLSYAYRTTKDEKYLQRAGQEMLAVAAFDDWNPSHFLDVAEMTLAMSIGYDWLYNGLPESSRKVIREAILKKGMEPSLEKNYSSWLRNTNNWNQVCNAGMLYGALATYEDHPDLSQNIINRAIQSVDLPMKQYAPDGAYPEGYSYWEYGTTFNVMLISALESNYGKDFGLTEKPGFLKTAAYLENMTGPSGKPYNYSDSGTNPEFNPAMFWFTGKTKQSSLLWASMQQLAADMPLKNRLLPAVMVWGRAEKLSKIPPPQQKVWLGTGPNPVALMRSSWTDPQAIFVGFKGGSPSLSHAHMDAGSFVMEADGVRWAADLGMQDYESLESKGVDLWNYAQNSQRWQIFRYTNYAHNTLIVNDGLQNAKGSAVLVSHSAKTDFKNAVAELGSLYSPALSGLKRGIAIVDDSYVVVRDELATATDSVTVRWSMMTAAQVQITGKNTAELSKDGKTLTLQVAEPFHPLMKTWSADAKKDFDAPNPGMRMVGFELKLPPGSRQALTVLLIPGKTDRKKIKLPIPALSKWPE</sequence>
<dbReference type="InterPro" id="IPR008929">
    <property type="entry name" value="Chondroitin_lyas"/>
</dbReference>
<evidence type="ECO:0000256" key="1">
    <source>
        <dbReference type="ARBA" id="ARBA00004196"/>
    </source>
</evidence>
<dbReference type="AlphaFoldDB" id="A0A318UGC4"/>
<dbReference type="InterPro" id="IPR012480">
    <property type="entry name" value="Hepar_II_III_C"/>
</dbReference>
<name>A0A318UGC4_9SPHI</name>
<evidence type="ECO:0000259" key="3">
    <source>
        <dbReference type="Pfam" id="PF16332"/>
    </source>
</evidence>
<feature type="domain" description="Heparinase II/III-like C-terminal" evidence="2">
    <location>
        <begin position="385"/>
        <end position="559"/>
    </location>
</feature>
<dbReference type="SUPFAM" id="SSF48230">
    <property type="entry name" value="Chondroitin AC/alginate lyase"/>
    <property type="match status" value="1"/>
</dbReference>
<dbReference type="Gene3D" id="1.50.10.100">
    <property type="entry name" value="Chondroitin AC/alginate lyase"/>
    <property type="match status" value="1"/>
</dbReference>
<evidence type="ECO:0000313" key="4">
    <source>
        <dbReference type="EMBL" id="PYF75161.1"/>
    </source>
</evidence>
<gene>
    <name evidence="4" type="ORF">B0O44_103610</name>
</gene>
<dbReference type="RefSeq" id="WP_110830271.1">
    <property type="nucleotide sequence ID" value="NZ_QKLU01000003.1"/>
</dbReference>
<organism evidence="4 5">
    <name type="scientific">Pedobacter nutrimenti</name>
    <dbReference type="NCBI Taxonomy" id="1241337"/>
    <lineage>
        <taxon>Bacteria</taxon>
        <taxon>Pseudomonadati</taxon>
        <taxon>Bacteroidota</taxon>
        <taxon>Sphingobacteriia</taxon>
        <taxon>Sphingobacteriales</taxon>
        <taxon>Sphingobacteriaceae</taxon>
        <taxon>Pedobacter</taxon>
    </lineage>
</organism>
<dbReference type="Pfam" id="PF16332">
    <property type="entry name" value="DUF4962"/>
    <property type="match status" value="1"/>
</dbReference>
<comment type="caution">
    <text evidence="4">The sequence shown here is derived from an EMBL/GenBank/DDBJ whole genome shotgun (WGS) entry which is preliminary data.</text>
</comment>
<dbReference type="GO" id="GO:0030313">
    <property type="term" value="C:cell envelope"/>
    <property type="evidence" value="ECO:0007669"/>
    <property type="project" value="UniProtKB-SubCell"/>
</dbReference>
<proteinExistence type="predicted"/>
<feature type="domain" description="Heparinase II N-terminal" evidence="3">
    <location>
        <begin position="97"/>
        <end position="269"/>
    </location>
</feature>
<dbReference type="PANTHER" id="PTHR38045">
    <property type="entry name" value="CHROMOSOME 1, WHOLE GENOME SHOTGUN SEQUENCE"/>
    <property type="match status" value="1"/>
</dbReference>
<dbReference type="InterPro" id="IPR032518">
    <property type="entry name" value="HepII_N"/>
</dbReference>
<reference evidence="4 5" key="1">
    <citation type="submission" date="2018-06" db="EMBL/GenBank/DDBJ databases">
        <title>Genomic Encyclopedia of Archaeal and Bacterial Type Strains, Phase II (KMG-II): from individual species to whole genera.</title>
        <authorList>
            <person name="Goeker M."/>
        </authorList>
    </citation>
    <scope>NUCLEOTIDE SEQUENCE [LARGE SCALE GENOMIC DNA]</scope>
    <source>
        <strain evidence="4 5">DSM 27372</strain>
    </source>
</reference>